<dbReference type="Pfam" id="PF00004">
    <property type="entry name" value="AAA"/>
    <property type="match status" value="1"/>
</dbReference>
<evidence type="ECO:0000313" key="4">
    <source>
        <dbReference type="Proteomes" id="UP000324233"/>
    </source>
</evidence>
<evidence type="ECO:0000259" key="2">
    <source>
        <dbReference type="SMART" id="SM00382"/>
    </source>
</evidence>
<keyword evidence="4" id="KW-1185">Reference proteome</keyword>
<dbReference type="GO" id="GO:0006508">
    <property type="term" value="P:proteolysis"/>
    <property type="evidence" value="ECO:0007669"/>
    <property type="project" value="UniProtKB-KW"/>
</dbReference>
<gene>
    <name evidence="3" type="primary">ftsH_4</name>
    <name evidence="3" type="ORF">OJF2_61010</name>
</gene>
<dbReference type="CDD" id="cd19481">
    <property type="entry name" value="RecA-like_protease"/>
    <property type="match status" value="1"/>
</dbReference>
<dbReference type="EMBL" id="CP042997">
    <property type="protein sequence ID" value="QEH37510.1"/>
    <property type="molecule type" value="Genomic_DNA"/>
</dbReference>
<feature type="compositionally biased region" description="Low complexity" evidence="1">
    <location>
        <begin position="1"/>
        <end position="15"/>
    </location>
</feature>
<dbReference type="InterPro" id="IPR003593">
    <property type="entry name" value="AAA+_ATPase"/>
</dbReference>
<keyword evidence="3" id="KW-0645">Protease</keyword>
<keyword evidence="3" id="KW-0378">Hydrolase</keyword>
<organism evidence="3 4">
    <name type="scientific">Aquisphaera giovannonii</name>
    <dbReference type="NCBI Taxonomy" id="406548"/>
    <lineage>
        <taxon>Bacteria</taxon>
        <taxon>Pseudomonadati</taxon>
        <taxon>Planctomycetota</taxon>
        <taxon>Planctomycetia</taxon>
        <taxon>Isosphaerales</taxon>
        <taxon>Isosphaeraceae</taxon>
        <taxon>Aquisphaera</taxon>
    </lineage>
</organism>
<dbReference type="OrthoDB" id="9806903at2"/>
<dbReference type="InterPro" id="IPR027417">
    <property type="entry name" value="P-loop_NTPase"/>
</dbReference>
<feature type="domain" description="AAA+ ATPase" evidence="2">
    <location>
        <begin position="350"/>
        <end position="485"/>
    </location>
</feature>
<reference evidence="3 4" key="1">
    <citation type="submission" date="2019-08" db="EMBL/GenBank/DDBJ databases">
        <title>Deep-cultivation of Planctomycetes and their phenomic and genomic characterization uncovers novel biology.</title>
        <authorList>
            <person name="Wiegand S."/>
            <person name="Jogler M."/>
            <person name="Boedeker C."/>
            <person name="Pinto D."/>
            <person name="Vollmers J."/>
            <person name="Rivas-Marin E."/>
            <person name="Kohn T."/>
            <person name="Peeters S.H."/>
            <person name="Heuer A."/>
            <person name="Rast P."/>
            <person name="Oberbeckmann S."/>
            <person name="Bunk B."/>
            <person name="Jeske O."/>
            <person name="Meyerdierks A."/>
            <person name="Storesund J.E."/>
            <person name="Kallscheuer N."/>
            <person name="Luecker S."/>
            <person name="Lage O.M."/>
            <person name="Pohl T."/>
            <person name="Merkel B.J."/>
            <person name="Hornburger P."/>
            <person name="Mueller R.-W."/>
            <person name="Bruemmer F."/>
            <person name="Labrenz M."/>
            <person name="Spormann A.M."/>
            <person name="Op den Camp H."/>
            <person name="Overmann J."/>
            <person name="Amann R."/>
            <person name="Jetten M.S.M."/>
            <person name="Mascher T."/>
            <person name="Medema M.H."/>
            <person name="Devos D.P."/>
            <person name="Kaster A.-K."/>
            <person name="Ovreas L."/>
            <person name="Rohde M."/>
            <person name="Galperin M.Y."/>
            <person name="Jogler C."/>
        </authorList>
    </citation>
    <scope>NUCLEOTIDE SEQUENCE [LARGE SCALE GENOMIC DNA]</scope>
    <source>
        <strain evidence="3 4">OJF2</strain>
    </source>
</reference>
<dbReference type="RefSeq" id="WP_148597060.1">
    <property type="nucleotide sequence ID" value="NZ_CP042997.1"/>
</dbReference>
<evidence type="ECO:0000256" key="1">
    <source>
        <dbReference type="SAM" id="MobiDB-lite"/>
    </source>
</evidence>
<feature type="region of interest" description="Disordered" evidence="1">
    <location>
        <begin position="1"/>
        <end position="28"/>
    </location>
</feature>
<dbReference type="KEGG" id="agv:OJF2_61010"/>
<dbReference type="InterPro" id="IPR003959">
    <property type="entry name" value="ATPase_AAA_core"/>
</dbReference>
<evidence type="ECO:0000313" key="3">
    <source>
        <dbReference type="EMBL" id="QEH37510.1"/>
    </source>
</evidence>
<dbReference type="GO" id="GO:0008237">
    <property type="term" value="F:metallopeptidase activity"/>
    <property type="evidence" value="ECO:0007669"/>
    <property type="project" value="UniProtKB-KW"/>
</dbReference>
<dbReference type="InterPro" id="IPR050168">
    <property type="entry name" value="AAA_ATPase_domain"/>
</dbReference>
<feature type="compositionally biased region" description="Pro residues" evidence="1">
    <location>
        <begin position="16"/>
        <end position="27"/>
    </location>
</feature>
<dbReference type="Proteomes" id="UP000324233">
    <property type="component" value="Chromosome"/>
</dbReference>
<accession>A0A5B9WC96</accession>
<keyword evidence="3" id="KW-0482">Metalloprotease</keyword>
<proteinExistence type="predicted"/>
<dbReference type="PANTHER" id="PTHR23077">
    <property type="entry name" value="AAA-FAMILY ATPASE"/>
    <property type="match status" value="1"/>
</dbReference>
<dbReference type="SUPFAM" id="SSF52540">
    <property type="entry name" value="P-loop containing nucleoside triphosphate hydrolases"/>
    <property type="match status" value="2"/>
</dbReference>
<dbReference type="Gene3D" id="3.40.50.300">
    <property type="entry name" value="P-loop containing nucleotide triphosphate hydrolases"/>
    <property type="match status" value="1"/>
</dbReference>
<dbReference type="AlphaFoldDB" id="A0A5B9WC96"/>
<dbReference type="GO" id="GO:0005524">
    <property type="term" value="F:ATP binding"/>
    <property type="evidence" value="ECO:0007669"/>
    <property type="project" value="InterPro"/>
</dbReference>
<protein>
    <submittedName>
        <fullName evidence="3">ATP-dependent zinc metalloprotease FtsH</fullName>
        <ecNumber evidence="3">3.4.24.-</ecNumber>
    </submittedName>
</protein>
<dbReference type="SMART" id="SM00382">
    <property type="entry name" value="AAA"/>
    <property type="match status" value="1"/>
</dbReference>
<name>A0A5B9WC96_9BACT</name>
<dbReference type="GO" id="GO:0016887">
    <property type="term" value="F:ATP hydrolysis activity"/>
    <property type="evidence" value="ECO:0007669"/>
    <property type="project" value="InterPro"/>
</dbReference>
<sequence>MVKGTTPPDQAAPASTPTPPPGSPPAVPAYDDLVPKWYPGWAREFAQQYFAGTTCVFVLHGNVNDVVKQDDGTPGAYGSVPDFLATQLFGSWDIVLIHDLSYGLRMAAGTDRERLRKMFGPVSERIGEPKLWPKDPDAILALLDQLFQKNILEDDPARRVNVAVIFDHAQFLMPTTDLSQLAGSQGTRLVRFLSWAQSPYIKRSNIAICMLCDRLSELNERLVGSPQVATIEVPMPDAAARKGFATWFDNRDGRLGNLTDFTPDQLAELTSGLSLVSLERLLARAEKSGARLDAGSLKALKKGLIERQARGLVEFVEPPHTLDDFVGNDGVRQRLVDDASLLAKGRLDATAMGYLICGPVGTGKTYLAECFAGSVGVPCVKLKNFRSKYVGETEGNLEQLLGVLRAMGPVVVVIDEADAALGNRESGGDSGTSGRVFSMIASQMGDTRYRGKLIWMLLTSRPDLLPIDLKRQGRAEVHLPLFNPRDEEEVRYMFKVMGRKNRAPINPDLLPGGLASRGLSGADIESIVLIAKRGALIANREEITGEDLKAAVEEFVPSAQGLEKEKQELAAVLECTSMSYLPGDWRERLKRPDERARLQERVAEIKRLIED</sequence>
<dbReference type="EC" id="3.4.24.-" evidence="3"/>